<keyword evidence="3" id="KW-1185">Reference proteome</keyword>
<evidence type="ECO:0000313" key="3">
    <source>
        <dbReference type="Proteomes" id="UP001629246"/>
    </source>
</evidence>
<feature type="domain" description="Carboxymuconolactone decarboxylase-like" evidence="1">
    <location>
        <begin position="58"/>
        <end position="115"/>
    </location>
</feature>
<proteinExistence type="predicted"/>
<evidence type="ECO:0000259" key="1">
    <source>
        <dbReference type="Pfam" id="PF02627"/>
    </source>
</evidence>
<organism evidence="2 3">
    <name type="scientific">Herbaspirillum lusitanum</name>
    <dbReference type="NCBI Taxonomy" id="213312"/>
    <lineage>
        <taxon>Bacteria</taxon>
        <taxon>Pseudomonadati</taxon>
        <taxon>Pseudomonadota</taxon>
        <taxon>Betaproteobacteria</taxon>
        <taxon>Burkholderiales</taxon>
        <taxon>Oxalobacteraceae</taxon>
        <taxon>Herbaspirillum</taxon>
    </lineage>
</organism>
<reference evidence="2 3" key="1">
    <citation type="journal article" date="2024" name="Chem. Sci.">
        <title>Discovery of megapolipeptins by genome mining of a Burkholderiales bacteria collection.</title>
        <authorList>
            <person name="Paulo B.S."/>
            <person name="Recchia M.J.J."/>
            <person name="Lee S."/>
            <person name="Fergusson C.H."/>
            <person name="Romanowski S.B."/>
            <person name="Hernandez A."/>
            <person name="Krull N."/>
            <person name="Liu D.Y."/>
            <person name="Cavanagh H."/>
            <person name="Bos A."/>
            <person name="Gray C.A."/>
            <person name="Murphy B.T."/>
            <person name="Linington R.G."/>
            <person name="Eustaquio A.S."/>
        </authorList>
    </citation>
    <scope>NUCLEOTIDE SEQUENCE [LARGE SCALE GENOMIC DNA]</scope>
    <source>
        <strain evidence="2 3">RL21-008-BIB-A</strain>
    </source>
</reference>
<protein>
    <submittedName>
        <fullName evidence="2">Carboxymuconolactone decarboxylase family protein</fullName>
    </submittedName>
</protein>
<dbReference type="EMBL" id="JAQQFM010000012">
    <property type="protein sequence ID" value="MFL9927087.1"/>
    <property type="molecule type" value="Genomic_DNA"/>
</dbReference>
<dbReference type="RefSeq" id="WP_408160313.1">
    <property type="nucleotide sequence ID" value="NZ_JAQQFM010000012.1"/>
</dbReference>
<name>A0ABW9AGD1_9BURK</name>
<evidence type="ECO:0000313" key="2">
    <source>
        <dbReference type="EMBL" id="MFL9927087.1"/>
    </source>
</evidence>
<dbReference type="Proteomes" id="UP001629246">
    <property type="component" value="Unassembled WGS sequence"/>
</dbReference>
<accession>A0ABW9AGD1</accession>
<sequence>MARVSTLLAHQIPADAPKARAIFEKVESEYGAFGNMLGVLAHRPASIEHLYGLLLQFAAEGNISRLHLEIVLVTASRANECSYCVSHHAPKLAAQHVPAETVERILDADVPGLGPVELLVRDYALAVTRQRVGDSLVARLREHFSESQVVELTLRAALCAFFARFNEALDVKLEPEYLTTDVAA</sequence>
<gene>
    <name evidence="2" type="ORF">PQR62_22635</name>
</gene>
<dbReference type="PANTHER" id="PTHR35446:SF2">
    <property type="entry name" value="CARBOXYMUCONOLACTONE DECARBOXYLASE-LIKE DOMAIN-CONTAINING PROTEIN"/>
    <property type="match status" value="1"/>
</dbReference>
<dbReference type="InterPro" id="IPR003779">
    <property type="entry name" value="CMD-like"/>
</dbReference>
<dbReference type="PANTHER" id="PTHR35446">
    <property type="entry name" value="SI:CH211-175M2.5"/>
    <property type="match status" value="1"/>
</dbReference>
<dbReference type="Pfam" id="PF02627">
    <property type="entry name" value="CMD"/>
    <property type="match status" value="1"/>
</dbReference>
<dbReference type="SUPFAM" id="SSF69118">
    <property type="entry name" value="AhpD-like"/>
    <property type="match status" value="1"/>
</dbReference>
<dbReference type="Gene3D" id="1.20.1290.10">
    <property type="entry name" value="AhpD-like"/>
    <property type="match status" value="1"/>
</dbReference>
<comment type="caution">
    <text evidence="2">The sequence shown here is derived from an EMBL/GenBank/DDBJ whole genome shotgun (WGS) entry which is preliminary data.</text>
</comment>
<dbReference type="InterPro" id="IPR029032">
    <property type="entry name" value="AhpD-like"/>
</dbReference>